<organism evidence="4 5">
    <name type="scientific">Phytohabitans flavus</name>
    <dbReference type="NCBI Taxonomy" id="1076124"/>
    <lineage>
        <taxon>Bacteria</taxon>
        <taxon>Bacillati</taxon>
        <taxon>Actinomycetota</taxon>
        <taxon>Actinomycetes</taxon>
        <taxon>Micromonosporales</taxon>
        <taxon>Micromonosporaceae</taxon>
    </lineage>
</organism>
<proteinExistence type="predicted"/>
<evidence type="ECO:0000256" key="1">
    <source>
        <dbReference type="SAM" id="MobiDB-lite"/>
    </source>
</evidence>
<feature type="transmembrane region" description="Helical" evidence="2">
    <location>
        <begin position="104"/>
        <end position="125"/>
    </location>
</feature>
<dbReference type="InterPro" id="IPR043725">
    <property type="entry name" value="DUF5667"/>
</dbReference>
<keyword evidence="2" id="KW-1133">Transmembrane helix</keyword>
<evidence type="ECO:0000256" key="2">
    <source>
        <dbReference type="SAM" id="Phobius"/>
    </source>
</evidence>
<keyword evidence="2" id="KW-0812">Transmembrane</keyword>
<reference evidence="4 5" key="2">
    <citation type="submission" date="2020-03" db="EMBL/GenBank/DDBJ databases">
        <authorList>
            <person name="Ichikawa N."/>
            <person name="Kimura A."/>
            <person name="Kitahashi Y."/>
            <person name="Uohara A."/>
        </authorList>
    </citation>
    <scope>NUCLEOTIDE SEQUENCE [LARGE SCALE GENOMIC DNA]</scope>
    <source>
        <strain evidence="4 5">NBRC 107702</strain>
    </source>
</reference>
<feature type="compositionally biased region" description="Low complexity" evidence="1">
    <location>
        <begin position="316"/>
        <end position="340"/>
    </location>
</feature>
<keyword evidence="2" id="KW-0472">Membrane</keyword>
<name>A0A6F8Y267_9ACTN</name>
<feature type="compositionally biased region" description="Low complexity" evidence="1">
    <location>
        <begin position="359"/>
        <end position="369"/>
    </location>
</feature>
<dbReference type="Proteomes" id="UP000502508">
    <property type="component" value="Chromosome"/>
</dbReference>
<dbReference type="AlphaFoldDB" id="A0A6F8Y267"/>
<evidence type="ECO:0000259" key="3">
    <source>
        <dbReference type="Pfam" id="PF18915"/>
    </source>
</evidence>
<evidence type="ECO:0000313" key="4">
    <source>
        <dbReference type="EMBL" id="BCB80147.1"/>
    </source>
</evidence>
<dbReference type="Pfam" id="PF18915">
    <property type="entry name" value="DUF5667"/>
    <property type="match status" value="1"/>
</dbReference>
<gene>
    <name evidence="4" type="ORF">Pflav_065570</name>
</gene>
<feature type="region of interest" description="Disordered" evidence="1">
    <location>
        <begin position="274"/>
        <end position="369"/>
    </location>
</feature>
<feature type="domain" description="DUF5667" evidence="3">
    <location>
        <begin position="129"/>
        <end position="177"/>
    </location>
</feature>
<dbReference type="EMBL" id="AP022870">
    <property type="protein sequence ID" value="BCB80147.1"/>
    <property type="molecule type" value="Genomic_DNA"/>
</dbReference>
<dbReference type="KEGG" id="pfla:Pflav_065570"/>
<sequence>MTTNIFNRRRAERFAQLLDEAHGGRRHHVRDRADEELAELIAVSDHLIAAKPPVEIDPEFRTGLRAMLVAKAERDGIGATAAKAPEPDFSPESRTRFAGRRIRARGAVIVGVAIGAIAVSGMSAASENAMPGDALYGVKRSTERAQLALASSDVTRGQLFLDFARTRVAEAGEVRDTREFSGVLDDMDGDTREGAKLLHGAAVERRDATPLDAVDTFVSGQRKQITKMLDRLPRASRDRAVESLTVLDQVSQRAKGLRNTLSCGDAATVGADALGPKPGTCWSAPRHDRAGPGSGPGAGTPERGGAKPAAEPSGGASPEPTSSAKATATAGTPTPAASASVEQPAPTPSSTDDGGLLDGLGRILGDLLG</sequence>
<protein>
    <recommendedName>
        <fullName evidence="3">DUF5667 domain-containing protein</fullName>
    </recommendedName>
</protein>
<reference evidence="4 5" key="1">
    <citation type="submission" date="2020-03" db="EMBL/GenBank/DDBJ databases">
        <title>Whole genome shotgun sequence of Phytohabitans flavus NBRC 107702.</title>
        <authorList>
            <person name="Komaki H."/>
            <person name="Tamura T."/>
        </authorList>
    </citation>
    <scope>NUCLEOTIDE SEQUENCE [LARGE SCALE GENOMIC DNA]</scope>
    <source>
        <strain evidence="4 5">NBRC 107702</strain>
    </source>
</reference>
<evidence type="ECO:0000313" key="5">
    <source>
        <dbReference type="Proteomes" id="UP000502508"/>
    </source>
</evidence>
<accession>A0A6F8Y267</accession>
<keyword evidence="5" id="KW-1185">Reference proteome</keyword>